<organism evidence="2 3">
    <name type="scientific">Massilia oculi</name>
    <dbReference type="NCBI Taxonomy" id="945844"/>
    <lineage>
        <taxon>Bacteria</taxon>
        <taxon>Pseudomonadati</taxon>
        <taxon>Pseudomonadota</taxon>
        <taxon>Betaproteobacteria</taxon>
        <taxon>Burkholderiales</taxon>
        <taxon>Oxalobacteraceae</taxon>
        <taxon>Telluria group</taxon>
        <taxon>Massilia</taxon>
    </lineage>
</organism>
<keyword evidence="1" id="KW-0472">Membrane</keyword>
<feature type="transmembrane region" description="Helical" evidence="1">
    <location>
        <begin position="25"/>
        <end position="45"/>
    </location>
</feature>
<dbReference type="AlphaFoldDB" id="A0A2S2DQK0"/>
<keyword evidence="1" id="KW-0812">Transmembrane</keyword>
<dbReference type="Proteomes" id="UP000245820">
    <property type="component" value="Chromosome"/>
</dbReference>
<evidence type="ECO:0000313" key="2">
    <source>
        <dbReference type="EMBL" id="AWL07096.1"/>
    </source>
</evidence>
<dbReference type="KEGG" id="mtim:DIR46_23500"/>
<protein>
    <submittedName>
        <fullName evidence="2">Uncharacterized protein</fullName>
    </submittedName>
</protein>
<evidence type="ECO:0000313" key="3">
    <source>
        <dbReference type="Proteomes" id="UP000245820"/>
    </source>
</evidence>
<dbReference type="EMBL" id="CP029343">
    <property type="protein sequence ID" value="AWL07096.1"/>
    <property type="molecule type" value="Genomic_DNA"/>
</dbReference>
<evidence type="ECO:0000256" key="1">
    <source>
        <dbReference type="SAM" id="Phobius"/>
    </source>
</evidence>
<proteinExistence type="predicted"/>
<keyword evidence="1" id="KW-1133">Transmembrane helix</keyword>
<gene>
    <name evidence="2" type="ORF">DIR46_23500</name>
</gene>
<reference evidence="2 3" key="1">
    <citation type="submission" date="2018-05" db="EMBL/GenBank/DDBJ databases">
        <title>Complete genome sequence of Massilia oculi sp. nov. CCUG 43427T (=DSM 26321T), the type strain of M. oculi, and comparison with genome sequences of other Massilia strains.</title>
        <authorList>
            <person name="Zhu B."/>
        </authorList>
    </citation>
    <scope>NUCLEOTIDE SEQUENCE [LARGE SCALE GENOMIC DNA]</scope>
    <source>
        <strain evidence="2 3">CCUG 43427</strain>
    </source>
</reference>
<keyword evidence="3" id="KW-1185">Reference proteome</keyword>
<sequence>MYWLAIGVLGMLAFRVPFIGFALGIGALLYFVYAIPYWLLFVVFFHQRPYRGKVFGMTRRSFAIRLAIGAAVVCVGSLLLGWKVLACLGAAVLYYCGEIELKDRMIATARLAGTVR</sequence>
<feature type="transmembrane region" description="Helical" evidence="1">
    <location>
        <begin position="66"/>
        <end position="95"/>
    </location>
</feature>
<accession>A0A2S2DQK0</accession>
<dbReference type="OrthoDB" id="8756679at2"/>
<name>A0A2S2DQK0_9BURK</name>